<evidence type="ECO:0000313" key="4">
    <source>
        <dbReference type="EMBL" id="SCX03295.1"/>
    </source>
</evidence>
<dbReference type="Pfam" id="PF00211">
    <property type="entry name" value="Guanylate_cyc"/>
    <property type="match status" value="1"/>
</dbReference>
<sequence length="283" mass="30818">MTSTAVAWVVVGLAFAGLITLTVLLIVTHSKLKSTRSELERLRRESPRRRRPRGLAPVAIKTVWQAADSLINKGVRATVRNSIEDLAGWARVERPDLARLTADGQAVIVFSDIEGSTELNDALGDREWVKLLERHNKLFYKQVEKFGGHVVKTQGDGFMIVFADPRQAVRCGLGVQQALNADPQRWDDIRVRIGIHMGTSVRRGDDLFGRNVAMAARVAALADGGEVLISEPVREAVGKLPGAEFGLPREVELKGLQGSHTVYAVSAGDSPALESAEDRSGRA</sequence>
<dbReference type="PROSITE" id="PS50125">
    <property type="entry name" value="GUANYLATE_CYCLASE_2"/>
    <property type="match status" value="1"/>
</dbReference>
<dbReference type="CDD" id="cd07302">
    <property type="entry name" value="CHD"/>
    <property type="match status" value="1"/>
</dbReference>
<dbReference type="STRING" id="1502745.SAMN02799620_00566"/>
<dbReference type="SUPFAM" id="SSF55073">
    <property type="entry name" value="Nucleotide cyclase"/>
    <property type="match status" value="1"/>
</dbReference>
<dbReference type="InterPro" id="IPR001054">
    <property type="entry name" value="A/G_cyclase"/>
</dbReference>
<organism evidence="4 5">
    <name type="scientific">Mycolicibacterium fluoranthenivorans</name>
    <dbReference type="NCBI Taxonomy" id="258505"/>
    <lineage>
        <taxon>Bacteria</taxon>
        <taxon>Bacillati</taxon>
        <taxon>Actinomycetota</taxon>
        <taxon>Actinomycetes</taxon>
        <taxon>Mycobacteriales</taxon>
        <taxon>Mycobacteriaceae</taxon>
        <taxon>Mycolicibacterium</taxon>
    </lineage>
</organism>
<dbReference type="GO" id="GO:0035556">
    <property type="term" value="P:intracellular signal transduction"/>
    <property type="evidence" value="ECO:0007669"/>
    <property type="project" value="InterPro"/>
</dbReference>
<accession>A0A1G4V9G5</accession>
<protein>
    <submittedName>
        <fullName evidence="4">Adenylate cyclase, class 3</fullName>
    </submittedName>
</protein>
<feature type="transmembrane region" description="Helical" evidence="2">
    <location>
        <begin position="6"/>
        <end position="27"/>
    </location>
</feature>
<evidence type="ECO:0000313" key="5">
    <source>
        <dbReference type="Proteomes" id="UP000199707"/>
    </source>
</evidence>
<keyword evidence="2" id="KW-0812">Transmembrane</keyword>
<dbReference type="GO" id="GO:0004016">
    <property type="term" value="F:adenylate cyclase activity"/>
    <property type="evidence" value="ECO:0007669"/>
    <property type="project" value="UniProtKB-ARBA"/>
</dbReference>
<evidence type="ECO:0000256" key="1">
    <source>
        <dbReference type="ARBA" id="ARBA00005381"/>
    </source>
</evidence>
<feature type="domain" description="Guanylate cyclase" evidence="3">
    <location>
        <begin position="107"/>
        <end position="219"/>
    </location>
</feature>
<name>A0A1G4V9G5_9MYCO</name>
<comment type="similarity">
    <text evidence="1">Belongs to the adenylyl cyclase class-3 family.</text>
</comment>
<dbReference type="GO" id="GO:0009190">
    <property type="term" value="P:cyclic nucleotide biosynthetic process"/>
    <property type="evidence" value="ECO:0007669"/>
    <property type="project" value="InterPro"/>
</dbReference>
<gene>
    <name evidence="4" type="ORF">SAMN02799620_00566</name>
</gene>
<keyword evidence="2" id="KW-0472">Membrane</keyword>
<dbReference type="PANTHER" id="PTHR43081">
    <property type="entry name" value="ADENYLATE CYCLASE, TERMINAL-DIFFERENTIATION SPECIFIC-RELATED"/>
    <property type="match status" value="1"/>
</dbReference>
<proteinExistence type="inferred from homology"/>
<evidence type="ECO:0000259" key="3">
    <source>
        <dbReference type="PROSITE" id="PS50125"/>
    </source>
</evidence>
<dbReference type="InterPro" id="IPR050697">
    <property type="entry name" value="Adenylyl/Guanylyl_Cyclase_3/4"/>
</dbReference>
<dbReference type="RefSeq" id="WP_090353606.1">
    <property type="nucleotide sequence ID" value="NZ_FMUB01000001.1"/>
</dbReference>
<dbReference type="Proteomes" id="UP000199707">
    <property type="component" value="Unassembled WGS sequence"/>
</dbReference>
<dbReference type="PANTHER" id="PTHR43081:SF1">
    <property type="entry name" value="ADENYLATE CYCLASE, TERMINAL-DIFFERENTIATION SPECIFIC"/>
    <property type="match status" value="1"/>
</dbReference>
<reference evidence="5" key="1">
    <citation type="submission" date="2016-10" db="EMBL/GenBank/DDBJ databases">
        <authorList>
            <person name="Varghese N."/>
            <person name="Submissions S."/>
        </authorList>
    </citation>
    <scope>NUCLEOTIDE SEQUENCE [LARGE SCALE GENOMIC DNA]</scope>
    <source>
        <strain evidence="5">UNC267MFSha1.1M11</strain>
    </source>
</reference>
<evidence type="ECO:0000256" key="2">
    <source>
        <dbReference type="SAM" id="Phobius"/>
    </source>
</evidence>
<dbReference type="InterPro" id="IPR029787">
    <property type="entry name" value="Nucleotide_cyclase"/>
</dbReference>
<dbReference type="AlphaFoldDB" id="A0A1G4V9G5"/>
<keyword evidence="2" id="KW-1133">Transmembrane helix</keyword>
<dbReference type="Gene3D" id="3.30.70.1230">
    <property type="entry name" value="Nucleotide cyclase"/>
    <property type="match status" value="1"/>
</dbReference>
<dbReference type="SMART" id="SM00044">
    <property type="entry name" value="CYCc"/>
    <property type="match status" value="1"/>
</dbReference>
<dbReference type="EMBL" id="FMUB01000001">
    <property type="protein sequence ID" value="SCX03295.1"/>
    <property type="molecule type" value="Genomic_DNA"/>
</dbReference>